<evidence type="ECO:0000256" key="6">
    <source>
        <dbReference type="ARBA" id="ARBA00023163"/>
    </source>
</evidence>
<dbReference type="GO" id="GO:0043565">
    <property type="term" value="F:sequence-specific DNA binding"/>
    <property type="evidence" value="ECO:0007669"/>
    <property type="project" value="InterPro"/>
</dbReference>
<evidence type="ECO:0000259" key="10">
    <source>
        <dbReference type="PROSITE" id="PS01124"/>
    </source>
</evidence>
<dbReference type="Gene3D" id="1.25.40.10">
    <property type="entry name" value="Tetratricopeptide repeat domain"/>
    <property type="match status" value="3"/>
</dbReference>
<dbReference type="InterPro" id="IPR005467">
    <property type="entry name" value="His_kinase_dom"/>
</dbReference>
<dbReference type="InterPro" id="IPR009057">
    <property type="entry name" value="Homeodomain-like_sf"/>
</dbReference>
<accession>A0A5C6Z2P3</accession>
<dbReference type="Pfam" id="PF00072">
    <property type="entry name" value="Response_reg"/>
    <property type="match status" value="1"/>
</dbReference>
<dbReference type="OrthoDB" id="1522078at2"/>
<dbReference type="Pfam" id="PF12833">
    <property type="entry name" value="HTH_18"/>
    <property type="match status" value="1"/>
</dbReference>
<dbReference type="PROSITE" id="PS00041">
    <property type="entry name" value="HTH_ARAC_FAMILY_1"/>
    <property type="match status" value="1"/>
</dbReference>
<evidence type="ECO:0000256" key="5">
    <source>
        <dbReference type="ARBA" id="ARBA00023125"/>
    </source>
</evidence>
<evidence type="ECO:0000256" key="1">
    <source>
        <dbReference type="ARBA" id="ARBA00000085"/>
    </source>
</evidence>
<dbReference type="RefSeq" id="WP_111843569.1">
    <property type="nucleotide sequence ID" value="NZ_UEGI01000002.1"/>
</dbReference>
<dbReference type="SMART" id="SM00342">
    <property type="entry name" value="HTH_ARAC"/>
    <property type="match status" value="1"/>
</dbReference>
<dbReference type="Pfam" id="PF13181">
    <property type="entry name" value="TPR_8"/>
    <property type="match status" value="1"/>
</dbReference>
<dbReference type="CDD" id="cd00082">
    <property type="entry name" value="HisKA"/>
    <property type="match status" value="1"/>
</dbReference>
<dbReference type="GO" id="GO:0003700">
    <property type="term" value="F:DNA-binding transcription factor activity"/>
    <property type="evidence" value="ECO:0007669"/>
    <property type="project" value="InterPro"/>
</dbReference>
<dbReference type="PROSITE" id="PS50110">
    <property type="entry name" value="RESPONSE_REGULATORY"/>
    <property type="match status" value="1"/>
</dbReference>
<feature type="domain" description="Histidine kinase" evidence="11">
    <location>
        <begin position="479"/>
        <end position="692"/>
    </location>
</feature>
<dbReference type="PANTHER" id="PTHR43547">
    <property type="entry name" value="TWO-COMPONENT HISTIDINE KINASE"/>
    <property type="match status" value="1"/>
</dbReference>
<keyword evidence="3 7" id="KW-0597">Phosphoprotein</keyword>
<comment type="catalytic activity">
    <reaction evidence="1">
        <text>ATP + protein L-histidine = ADP + protein N-phospho-L-histidine.</text>
        <dbReference type="EC" id="2.7.13.3"/>
    </reaction>
</comment>
<dbReference type="CDD" id="cd17574">
    <property type="entry name" value="REC_OmpR"/>
    <property type="match status" value="1"/>
</dbReference>
<feature type="domain" description="Response regulatory" evidence="12">
    <location>
        <begin position="732"/>
        <end position="847"/>
    </location>
</feature>
<dbReference type="SUPFAM" id="SSF55874">
    <property type="entry name" value="ATPase domain of HSP90 chaperone/DNA topoisomerase II/histidine kinase"/>
    <property type="match status" value="1"/>
</dbReference>
<evidence type="ECO:0000256" key="2">
    <source>
        <dbReference type="ARBA" id="ARBA00012438"/>
    </source>
</evidence>
<dbReference type="PROSITE" id="PS01124">
    <property type="entry name" value="HTH_ARAC_FAMILY_2"/>
    <property type="match status" value="1"/>
</dbReference>
<evidence type="ECO:0000313" key="13">
    <source>
        <dbReference type="EMBL" id="TXD73803.1"/>
    </source>
</evidence>
<dbReference type="PRINTS" id="PR00344">
    <property type="entry name" value="BCTRLSENSOR"/>
</dbReference>
<evidence type="ECO:0000256" key="8">
    <source>
        <dbReference type="PROSITE-ProRule" id="PRU00339"/>
    </source>
</evidence>
<dbReference type="Pfam" id="PF02518">
    <property type="entry name" value="HATPase_c"/>
    <property type="match status" value="1"/>
</dbReference>
<dbReference type="SUPFAM" id="SSF52172">
    <property type="entry name" value="CheY-like"/>
    <property type="match status" value="1"/>
</dbReference>
<gene>
    <name evidence="13" type="ORF">ESU54_04855</name>
</gene>
<dbReference type="SUPFAM" id="SSF47384">
    <property type="entry name" value="Homodimeric domain of signal transducing histidine kinase"/>
    <property type="match status" value="1"/>
</dbReference>
<evidence type="ECO:0000256" key="3">
    <source>
        <dbReference type="ARBA" id="ARBA00022553"/>
    </source>
</evidence>
<dbReference type="InterPro" id="IPR018060">
    <property type="entry name" value="HTH_AraC"/>
</dbReference>
<dbReference type="InterPro" id="IPR036097">
    <property type="entry name" value="HisK_dim/P_sf"/>
</dbReference>
<feature type="repeat" description="TPR" evidence="8">
    <location>
        <begin position="197"/>
        <end position="230"/>
    </location>
</feature>
<keyword evidence="14" id="KW-1185">Reference proteome</keyword>
<dbReference type="FunFam" id="1.10.287.130:FF:000045">
    <property type="entry name" value="Two-component system sensor histidine kinase/response regulator"/>
    <property type="match status" value="1"/>
</dbReference>
<feature type="modified residue" description="4-aspartylphosphate" evidence="7">
    <location>
        <position position="780"/>
    </location>
</feature>
<evidence type="ECO:0000256" key="7">
    <source>
        <dbReference type="PROSITE-ProRule" id="PRU00169"/>
    </source>
</evidence>
<dbReference type="SMART" id="SM00388">
    <property type="entry name" value="HisKA"/>
    <property type="match status" value="1"/>
</dbReference>
<dbReference type="SMART" id="SM00448">
    <property type="entry name" value="REC"/>
    <property type="match status" value="1"/>
</dbReference>
<dbReference type="PROSITE" id="PS50109">
    <property type="entry name" value="HIS_KIN"/>
    <property type="match status" value="1"/>
</dbReference>
<dbReference type="EMBL" id="VORT01000003">
    <property type="protein sequence ID" value="TXD73803.1"/>
    <property type="molecule type" value="Genomic_DNA"/>
</dbReference>
<keyword evidence="5" id="KW-0238">DNA-binding</keyword>
<dbReference type="PROSITE" id="PS50005">
    <property type="entry name" value="TPR"/>
    <property type="match status" value="2"/>
</dbReference>
<sequence length="978" mass="110797">MRAFLSIFLMLIATIAFSQNASQDKKPTLTDSIVLYNYRTKVSKTINANPDSALFYIKKLRRFSTEKKYLSSLIDADYLNAHYFRRIQKPDSAIFYFKKQITASKEIGYFRGIAQGYNGLCRTYYLIGEVENSIEAGNKAVEYSRKFDDLGSIILADTQNALAIAYSRQNKMEDAITHLLFVDSIHKKEPIREDIIAAAYQSLGNIYLELKDYDAAEKYYIKANKEFEKIPGAGTFYFNTTNVLLGQVYYHKGKLEKADGLLSKTLLFYEKIKEGRTVAEINNYLGLINLEKGNLEKAEAYFQSALNFHRKNDYNLEAAKSALQLGKLNIQKGKAADAINFLENTIAYNREIKNGTINQKAHSLLAEAYAVQGNYKAAYDNSKIAKNINDSIQQAQSAEKIKELEGIYQTESRDKEIALLTTQNQLAEQQKTNQRNILTAIVFLVSIGGIFLFFQLRNRKKTTKKLQELDLAKSTFFANISHEFRTPLTLINGPIEDQLASKNISVVETKNLKSALRNTQRLKDLVDQLLALAKLESGNLKLNIQAANMPNFLIAHAEAFLFSCSEKNIQFSVDVHNDDDEDWFDQEILEKTLYNLMGNAIKYTPENGNITLNGKRLGNKFEISVANTGNYIPPEQQQKIFQRFYQTSAKNPGAGIGLALTKDLVEIHKGTISLKSEESGITEFKVILPVNRDEFEETQIFSENTKIEYSETISIPDKLVEKEFVLPEDAPVILVIDDNKDIRDYVSSIFETTFVVHTASNGKEAFAIAIEVIPDIVISDVMMPEEDGFTLTKHLKEHQLTSHIPIILLTAKTQVTSKLEAMGIGADAYVTKPFNSQLLKATVDNLIETRRKLQQRFAQEVILMPKDISVSSADEQFLERLQKVLDKNITNPGFTIENFSSEMSVSRMQLHRKLKALTGQYTSEFLRTQRLRLAVKLLRENKISISEVGYTVGFNDASYFTKCFKQEFGSSPSEYLSK</sequence>
<keyword evidence="6" id="KW-0804">Transcription</keyword>
<dbReference type="Pfam" id="PF00512">
    <property type="entry name" value="HisKA"/>
    <property type="match status" value="1"/>
</dbReference>
<dbReference type="AlphaFoldDB" id="A0A5C6Z2P3"/>
<evidence type="ECO:0000259" key="11">
    <source>
        <dbReference type="PROSITE" id="PS50109"/>
    </source>
</evidence>
<dbReference type="InterPro" id="IPR003594">
    <property type="entry name" value="HATPase_dom"/>
</dbReference>
<dbReference type="GO" id="GO:0000155">
    <property type="term" value="F:phosphorelay sensor kinase activity"/>
    <property type="evidence" value="ECO:0007669"/>
    <property type="project" value="InterPro"/>
</dbReference>
<evidence type="ECO:0000256" key="9">
    <source>
        <dbReference type="SAM" id="SignalP"/>
    </source>
</evidence>
<keyword evidence="8" id="KW-0802">TPR repeat</keyword>
<dbReference type="Gene3D" id="1.10.10.60">
    <property type="entry name" value="Homeodomain-like"/>
    <property type="match status" value="1"/>
</dbReference>
<dbReference type="SMART" id="SM00387">
    <property type="entry name" value="HATPase_c"/>
    <property type="match status" value="1"/>
</dbReference>
<keyword evidence="9" id="KW-0732">Signal</keyword>
<dbReference type="SMART" id="SM00028">
    <property type="entry name" value="TPR"/>
    <property type="match status" value="7"/>
</dbReference>
<comment type="caution">
    <text evidence="13">The sequence shown here is derived from an EMBL/GenBank/DDBJ whole genome shotgun (WGS) entry which is preliminary data.</text>
</comment>
<dbReference type="EC" id="2.7.13.3" evidence="2"/>
<dbReference type="InterPro" id="IPR003661">
    <property type="entry name" value="HisK_dim/P_dom"/>
</dbReference>
<dbReference type="PANTHER" id="PTHR43547:SF2">
    <property type="entry name" value="HYBRID SIGNAL TRANSDUCTION HISTIDINE KINASE C"/>
    <property type="match status" value="1"/>
</dbReference>
<evidence type="ECO:0000313" key="14">
    <source>
        <dbReference type="Proteomes" id="UP000321497"/>
    </source>
</evidence>
<dbReference type="Gene3D" id="3.30.565.10">
    <property type="entry name" value="Histidine kinase-like ATPase, C-terminal domain"/>
    <property type="match status" value="1"/>
</dbReference>
<evidence type="ECO:0000259" key="12">
    <source>
        <dbReference type="PROSITE" id="PS50110"/>
    </source>
</evidence>
<dbReference type="InterPro" id="IPR018062">
    <property type="entry name" value="HTH_AraC-typ_CS"/>
</dbReference>
<dbReference type="InterPro" id="IPR001789">
    <property type="entry name" value="Sig_transdc_resp-reg_receiver"/>
</dbReference>
<dbReference type="InterPro" id="IPR019734">
    <property type="entry name" value="TPR_rpt"/>
</dbReference>
<protein>
    <recommendedName>
        <fullName evidence="2">histidine kinase</fullName>
        <ecNumber evidence="2">2.7.13.3</ecNumber>
    </recommendedName>
</protein>
<name>A0A5C6Z2P3_9FLAO</name>
<dbReference type="Pfam" id="PF13424">
    <property type="entry name" value="TPR_12"/>
    <property type="match status" value="1"/>
</dbReference>
<dbReference type="InterPro" id="IPR004358">
    <property type="entry name" value="Sig_transdc_His_kin-like_C"/>
</dbReference>
<dbReference type="SUPFAM" id="SSF48452">
    <property type="entry name" value="TPR-like"/>
    <property type="match status" value="2"/>
</dbReference>
<reference evidence="13 14" key="1">
    <citation type="submission" date="2019-08" db="EMBL/GenBank/DDBJ databases">
        <title>Genome of Aequorivita antarctica SW49 (type strain).</title>
        <authorList>
            <person name="Bowman J.P."/>
        </authorList>
    </citation>
    <scope>NUCLEOTIDE SEQUENCE [LARGE SCALE GENOMIC DNA]</scope>
    <source>
        <strain evidence="13 14">SW49</strain>
    </source>
</reference>
<keyword evidence="4" id="KW-0805">Transcription regulation</keyword>
<organism evidence="13 14">
    <name type="scientific">Aequorivita antarctica</name>
    <dbReference type="NCBI Taxonomy" id="153266"/>
    <lineage>
        <taxon>Bacteria</taxon>
        <taxon>Pseudomonadati</taxon>
        <taxon>Bacteroidota</taxon>
        <taxon>Flavobacteriia</taxon>
        <taxon>Flavobacteriales</taxon>
        <taxon>Flavobacteriaceae</taxon>
        <taxon>Aequorivita</taxon>
    </lineage>
</organism>
<dbReference type="InterPro" id="IPR011990">
    <property type="entry name" value="TPR-like_helical_dom_sf"/>
</dbReference>
<evidence type="ECO:0000256" key="4">
    <source>
        <dbReference type="ARBA" id="ARBA00023015"/>
    </source>
</evidence>
<dbReference type="Gene3D" id="3.40.50.2300">
    <property type="match status" value="1"/>
</dbReference>
<dbReference type="Gene3D" id="1.10.287.130">
    <property type="match status" value="1"/>
</dbReference>
<feature type="domain" description="HTH araC/xylS-type" evidence="10">
    <location>
        <begin position="879"/>
        <end position="978"/>
    </location>
</feature>
<dbReference type="SUPFAM" id="SSF46689">
    <property type="entry name" value="Homeodomain-like"/>
    <property type="match status" value="1"/>
</dbReference>
<dbReference type="Proteomes" id="UP000321497">
    <property type="component" value="Unassembled WGS sequence"/>
</dbReference>
<feature type="chain" id="PRO_5023069196" description="histidine kinase" evidence="9">
    <location>
        <begin position="19"/>
        <end position="978"/>
    </location>
</feature>
<dbReference type="InterPro" id="IPR011006">
    <property type="entry name" value="CheY-like_superfamily"/>
</dbReference>
<proteinExistence type="predicted"/>
<feature type="repeat" description="TPR" evidence="8">
    <location>
        <begin position="279"/>
        <end position="312"/>
    </location>
</feature>
<feature type="signal peptide" evidence="9">
    <location>
        <begin position="1"/>
        <end position="18"/>
    </location>
</feature>
<dbReference type="InterPro" id="IPR036890">
    <property type="entry name" value="HATPase_C_sf"/>
</dbReference>